<evidence type="ECO:0000256" key="7">
    <source>
        <dbReference type="SAM" id="Phobius"/>
    </source>
</evidence>
<feature type="region of interest" description="Disordered" evidence="6">
    <location>
        <begin position="370"/>
        <end position="389"/>
    </location>
</feature>
<name>A0ABD3LH03_EUCGL</name>
<keyword evidence="10" id="KW-1185">Reference proteome</keyword>
<feature type="transmembrane region" description="Helical" evidence="7">
    <location>
        <begin position="534"/>
        <end position="555"/>
    </location>
</feature>
<feature type="transmembrane region" description="Helical" evidence="7">
    <location>
        <begin position="470"/>
        <end position="496"/>
    </location>
</feature>
<evidence type="ECO:0000313" key="9">
    <source>
        <dbReference type="EMBL" id="KAL3750687.1"/>
    </source>
</evidence>
<evidence type="ECO:0000256" key="5">
    <source>
        <dbReference type="ARBA" id="ARBA00023136"/>
    </source>
</evidence>
<organism evidence="9 10">
    <name type="scientific">Eucalyptus globulus</name>
    <name type="common">Tasmanian blue gum</name>
    <dbReference type="NCBI Taxonomy" id="34317"/>
    <lineage>
        <taxon>Eukaryota</taxon>
        <taxon>Viridiplantae</taxon>
        <taxon>Streptophyta</taxon>
        <taxon>Embryophyta</taxon>
        <taxon>Tracheophyta</taxon>
        <taxon>Spermatophyta</taxon>
        <taxon>Magnoliopsida</taxon>
        <taxon>eudicotyledons</taxon>
        <taxon>Gunneridae</taxon>
        <taxon>Pentapetalae</taxon>
        <taxon>rosids</taxon>
        <taxon>malvids</taxon>
        <taxon>Myrtales</taxon>
        <taxon>Myrtaceae</taxon>
        <taxon>Myrtoideae</taxon>
        <taxon>Eucalypteae</taxon>
        <taxon>Eucalyptus</taxon>
    </lineage>
</organism>
<dbReference type="GO" id="GO:0005886">
    <property type="term" value="C:plasma membrane"/>
    <property type="evidence" value="ECO:0007669"/>
    <property type="project" value="UniProtKB-SubCell"/>
</dbReference>
<dbReference type="EMBL" id="JBJKBG010000002">
    <property type="protein sequence ID" value="KAL3750687.1"/>
    <property type="molecule type" value="Genomic_DNA"/>
</dbReference>
<feature type="transmembrane region" description="Helical" evidence="7">
    <location>
        <begin position="74"/>
        <end position="94"/>
    </location>
</feature>
<evidence type="ECO:0000256" key="4">
    <source>
        <dbReference type="ARBA" id="ARBA00022989"/>
    </source>
</evidence>
<feature type="transmembrane region" description="Helical" evidence="7">
    <location>
        <begin position="100"/>
        <end position="118"/>
    </location>
</feature>
<keyword evidence="3 7" id="KW-0812">Transmembrane</keyword>
<evidence type="ECO:0000259" key="8">
    <source>
        <dbReference type="Pfam" id="PF13515"/>
    </source>
</evidence>
<reference evidence="9 10" key="1">
    <citation type="submission" date="2024-11" db="EMBL/GenBank/DDBJ databases">
        <title>Chromosome-level genome assembly of Eucalyptus globulus Labill. provides insights into its genome evolution.</title>
        <authorList>
            <person name="Li X."/>
        </authorList>
    </citation>
    <scope>NUCLEOTIDE SEQUENCE [LARGE SCALE GENOMIC DNA]</scope>
    <source>
        <strain evidence="9">CL2024</strain>
        <tissue evidence="9">Fresh tender leaves</tissue>
    </source>
</reference>
<dbReference type="PANTHER" id="PTHR30509">
    <property type="entry name" value="P-HYDROXYBENZOIC ACID EFFLUX PUMP SUBUNIT-RELATED"/>
    <property type="match status" value="1"/>
</dbReference>
<evidence type="ECO:0000256" key="6">
    <source>
        <dbReference type="SAM" id="MobiDB-lite"/>
    </source>
</evidence>
<feature type="domain" description="Integral membrane bound transporter" evidence="8">
    <location>
        <begin position="423"/>
        <end position="550"/>
    </location>
</feature>
<comment type="subcellular location">
    <subcellularLocation>
        <location evidence="1">Cell membrane</location>
        <topology evidence="1">Multi-pass membrane protein</topology>
    </subcellularLocation>
</comment>
<keyword evidence="4 7" id="KW-1133">Transmembrane helix</keyword>
<evidence type="ECO:0000313" key="10">
    <source>
        <dbReference type="Proteomes" id="UP001634007"/>
    </source>
</evidence>
<keyword evidence="5 7" id="KW-0472">Membrane</keyword>
<feature type="transmembrane region" description="Helical" evidence="7">
    <location>
        <begin position="411"/>
        <end position="431"/>
    </location>
</feature>
<dbReference type="AlphaFoldDB" id="A0ABD3LH03"/>
<dbReference type="PANTHER" id="PTHR30509:SF9">
    <property type="entry name" value="MULTIDRUG RESISTANCE PROTEIN MDTO"/>
    <property type="match status" value="1"/>
</dbReference>
<protein>
    <recommendedName>
        <fullName evidence="8">Integral membrane bound transporter domain-containing protein</fullName>
    </recommendedName>
</protein>
<feature type="transmembrane region" description="Helical" evidence="7">
    <location>
        <begin position="20"/>
        <end position="41"/>
    </location>
</feature>
<feature type="transmembrane region" description="Helical" evidence="7">
    <location>
        <begin position="47"/>
        <end position="67"/>
    </location>
</feature>
<evidence type="ECO:0000256" key="3">
    <source>
        <dbReference type="ARBA" id="ARBA00022692"/>
    </source>
</evidence>
<dbReference type="Proteomes" id="UP001634007">
    <property type="component" value="Unassembled WGS sequence"/>
</dbReference>
<proteinExistence type="predicted"/>
<keyword evidence="2" id="KW-1003">Cell membrane</keyword>
<dbReference type="Pfam" id="PF13515">
    <property type="entry name" value="FUSC_2"/>
    <property type="match status" value="1"/>
</dbReference>
<accession>A0ABD3LH03</accession>
<feature type="transmembrane region" description="Helical" evidence="7">
    <location>
        <begin position="505"/>
        <end position="522"/>
    </location>
</feature>
<comment type="caution">
    <text evidence="9">The sequence shown here is derived from an EMBL/GenBank/DDBJ whole genome shotgun (WGS) entry which is preliminary data.</text>
</comment>
<sequence length="831" mass="90682">MTRGISGRPERARALWRACLASALRTALACAVVACATLYGPSPLRRAVSLPAFSYVTVILVVTDASLGDTLRGCWLALYATAQSIGPAILSLWLIGPARLSAGTTALAVALASFVVALPGATHGTARRIALGQVVLVYVIGYIEKERIEAVMHPLHVAASTAVGALACPLALSLPFPRTACHEIKENCKAYAENASNRLKLFAEAFLAEDEESALALISRAKCLSRAGNILLRNIKCHQESALWERVPFTSSKPYHMSPGDRLQESLETQLRGMETALTSITSFPVTLPGDDGPLKNCKLALDEHIALIMRQSKSWLSPGDSTSTVPESVSKNIFGFFDSIRKVPASPEHLPSIFFLFCMKLLHGKTTPLTSPQDDPVRKDEQSTGKESGLSHCFGRVWNEWGFKMSPKRLVPALKCSLSLGLAVLFGLMYSKEDGYWAGLPLAVSYSSAREATFKVANVKAQGTVLGSVYGVIGCFLFQRFLPVRVLSLVPWFVFCSFLRKSKMYGQAGGISAVIGAVLILGRKNFGPPSEFAIARIVETFIGFSCLVAVELLMQPTRASSLAKRQLTDCFMALRECIATVTTLGGLDNTKMSNLEEKQKRVKMSVLELGKFIEEADVEPNFWFVPFHSACYSRLLGSLSKMVDLLYFCGLALKFLEQELSALEAEAAAASSEEALDKLHSDLELYRDLASSSLKCFEEINSIKSVSLLEKQLQETSVSCDLELGKATKSNLLRPRFDEGDVEKMVGSYLQHSREVLHKISIGGDGVEAENAIKSEMVLSLGALGFCMSSLLREVREIEKAMKELVQWHNPTSQIANLHDFSCKIHALRG</sequence>
<evidence type="ECO:0000256" key="2">
    <source>
        <dbReference type="ARBA" id="ARBA00022475"/>
    </source>
</evidence>
<evidence type="ECO:0000256" key="1">
    <source>
        <dbReference type="ARBA" id="ARBA00004651"/>
    </source>
</evidence>
<gene>
    <name evidence="9" type="ORF">ACJRO7_011647</name>
</gene>
<dbReference type="InterPro" id="IPR049453">
    <property type="entry name" value="Memb_transporter_dom"/>
</dbReference>
<feature type="compositionally biased region" description="Basic and acidic residues" evidence="6">
    <location>
        <begin position="376"/>
        <end position="385"/>
    </location>
</feature>